<organism evidence="7 8">
    <name type="scientific">Actinomycetospora termitidis</name>
    <dbReference type="NCBI Taxonomy" id="3053470"/>
    <lineage>
        <taxon>Bacteria</taxon>
        <taxon>Bacillati</taxon>
        <taxon>Actinomycetota</taxon>
        <taxon>Actinomycetes</taxon>
        <taxon>Pseudonocardiales</taxon>
        <taxon>Pseudonocardiaceae</taxon>
        <taxon>Actinomycetospora</taxon>
    </lineage>
</organism>
<evidence type="ECO:0000313" key="8">
    <source>
        <dbReference type="Proteomes" id="UP001231924"/>
    </source>
</evidence>
<evidence type="ECO:0000256" key="4">
    <source>
        <dbReference type="ARBA" id="ARBA00023004"/>
    </source>
</evidence>
<evidence type="ECO:0000256" key="1">
    <source>
        <dbReference type="ARBA" id="ARBA00001970"/>
    </source>
</evidence>
<evidence type="ECO:0000256" key="6">
    <source>
        <dbReference type="ARBA" id="ARBA00034312"/>
    </source>
</evidence>
<comment type="caution">
    <text evidence="7">The sequence shown here is derived from an EMBL/GenBank/DDBJ whole genome shotgun (WGS) entry which is preliminary data.</text>
</comment>
<keyword evidence="2" id="KW-0349">Heme</keyword>
<comment type="similarity">
    <text evidence="6">Belongs to the heme-containing dehydratase family.</text>
</comment>
<protein>
    <submittedName>
        <fullName evidence="7">Phenylacetaldoxime dehydratase family protein</fullName>
    </submittedName>
</protein>
<dbReference type="Proteomes" id="UP001231924">
    <property type="component" value="Unassembled WGS sequence"/>
</dbReference>
<proteinExistence type="inferred from homology"/>
<sequence>MSWSISYPRVLPERRPPGHEPRAPRWTLVLDAPTSLLTADYLAVQLPERGGPAEEEFLELVRASAVGPESTELLVATGPEGTVELIHLAYFTDPTAHERWLHDAPLPTWFDRLDPRTVTVGAWHEVLQCHPDRFETIYSDPRWTFGFGSCAGTEREPMTTNGYFGAARDRFPVSAIDPLEAVGKQVRRSDVDSRGRRLRVESGHDTAVIRSGQFWEPAEGEQLVDYEHNLQSKLLTGMDHLREHPTDTGTLSLRILTSLDAASLAPRRETSVLGYFHSLGELEEWAASHHTHLAIYEHAIEAKRHWGDARSVVTWHEVVVLPRSARFEYVNCVPTTGLLPFAPTLLTVS</sequence>
<keyword evidence="8" id="KW-1185">Reference proteome</keyword>
<keyword evidence="3" id="KW-0479">Metal-binding</keyword>
<evidence type="ECO:0000256" key="3">
    <source>
        <dbReference type="ARBA" id="ARBA00022723"/>
    </source>
</evidence>
<keyword evidence="4" id="KW-0408">Iron</keyword>
<gene>
    <name evidence="7" type="ORF">QRT03_21485</name>
</gene>
<evidence type="ECO:0000313" key="7">
    <source>
        <dbReference type="EMBL" id="MDL5158555.1"/>
    </source>
</evidence>
<evidence type="ECO:0000256" key="2">
    <source>
        <dbReference type="ARBA" id="ARBA00022617"/>
    </source>
</evidence>
<dbReference type="Pfam" id="PF13816">
    <property type="entry name" value="Dehydratase_hem"/>
    <property type="match status" value="1"/>
</dbReference>
<keyword evidence="5" id="KW-0456">Lyase</keyword>
<accession>A0ABT7MD03</accession>
<dbReference type="EMBL" id="JASVWF010000005">
    <property type="protein sequence ID" value="MDL5158555.1"/>
    <property type="molecule type" value="Genomic_DNA"/>
</dbReference>
<evidence type="ECO:0000256" key="5">
    <source>
        <dbReference type="ARBA" id="ARBA00023239"/>
    </source>
</evidence>
<name>A0ABT7MD03_9PSEU</name>
<comment type="cofactor">
    <cofactor evidence="1">
        <name>heme b</name>
        <dbReference type="ChEBI" id="CHEBI:60344"/>
    </cofactor>
</comment>
<dbReference type="InterPro" id="IPR025702">
    <property type="entry name" value="OXD"/>
</dbReference>
<reference evidence="7 8" key="1">
    <citation type="submission" date="2023-06" db="EMBL/GenBank/DDBJ databases">
        <title>Actinomycetospora Odt1-22.</title>
        <authorList>
            <person name="Supong K."/>
        </authorList>
    </citation>
    <scope>NUCLEOTIDE SEQUENCE [LARGE SCALE GENOMIC DNA]</scope>
    <source>
        <strain evidence="7 8">Odt1-22</strain>
    </source>
</reference>
<dbReference type="RefSeq" id="WP_286055094.1">
    <property type="nucleotide sequence ID" value="NZ_JASVWF010000005.1"/>
</dbReference>